<dbReference type="SUPFAM" id="SSF52402">
    <property type="entry name" value="Adenine nucleotide alpha hydrolases-like"/>
    <property type="match status" value="1"/>
</dbReference>
<feature type="domain" description="UspA" evidence="2">
    <location>
        <begin position="5"/>
        <end position="151"/>
    </location>
</feature>
<dbReference type="Gene3D" id="3.40.50.620">
    <property type="entry name" value="HUPs"/>
    <property type="match status" value="1"/>
</dbReference>
<dbReference type="Proteomes" id="UP000070589">
    <property type="component" value="Unassembled WGS sequence"/>
</dbReference>
<dbReference type="PRINTS" id="PR01438">
    <property type="entry name" value="UNVRSLSTRESS"/>
</dbReference>
<dbReference type="PANTHER" id="PTHR46268">
    <property type="entry name" value="STRESS RESPONSE PROTEIN NHAX"/>
    <property type="match status" value="1"/>
</dbReference>
<comment type="similarity">
    <text evidence="1">Belongs to the universal stress protein A family.</text>
</comment>
<protein>
    <recommendedName>
        <fullName evidence="2">UspA domain-containing protein</fullName>
    </recommendedName>
</protein>
<dbReference type="InterPro" id="IPR014729">
    <property type="entry name" value="Rossmann-like_a/b/a_fold"/>
</dbReference>
<evidence type="ECO:0000256" key="1">
    <source>
        <dbReference type="ARBA" id="ARBA00008791"/>
    </source>
</evidence>
<accession>A0A133U530</accession>
<evidence type="ECO:0000313" key="4">
    <source>
        <dbReference type="Proteomes" id="UP000070589"/>
    </source>
</evidence>
<dbReference type="InterPro" id="IPR006015">
    <property type="entry name" value="Universal_stress_UspA"/>
</dbReference>
<evidence type="ECO:0000313" key="3">
    <source>
        <dbReference type="EMBL" id="KXA89266.1"/>
    </source>
</evidence>
<name>A0A133U530_9EURY</name>
<gene>
    <name evidence="3" type="ORF">AKJ62_03455</name>
</gene>
<comment type="caution">
    <text evidence="3">The sequence shown here is derived from an EMBL/GenBank/DDBJ whole genome shotgun (WGS) entry which is preliminary data.</text>
</comment>
<dbReference type="AlphaFoldDB" id="A0A133U530"/>
<dbReference type="InterPro" id="IPR006016">
    <property type="entry name" value="UspA"/>
</dbReference>
<evidence type="ECO:0000259" key="2">
    <source>
        <dbReference type="Pfam" id="PF00582"/>
    </source>
</evidence>
<dbReference type="PANTHER" id="PTHR46268:SF6">
    <property type="entry name" value="UNIVERSAL STRESS PROTEIN UP12"/>
    <property type="match status" value="1"/>
</dbReference>
<dbReference type="CDD" id="cd00293">
    <property type="entry name" value="USP-like"/>
    <property type="match status" value="1"/>
</dbReference>
<proteinExistence type="inferred from homology"/>
<reference evidence="3 4" key="1">
    <citation type="journal article" date="2016" name="Sci. Rep.">
        <title>Metabolic traits of an uncultured archaeal lineage -MSBL1- from brine pools of the Red Sea.</title>
        <authorList>
            <person name="Mwirichia R."/>
            <person name="Alam I."/>
            <person name="Rashid M."/>
            <person name="Vinu M."/>
            <person name="Ba-Alawi W."/>
            <person name="Anthony Kamau A."/>
            <person name="Kamanda Ngugi D."/>
            <person name="Goker M."/>
            <person name="Klenk H.P."/>
            <person name="Bajic V."/>
            <person name="Stingl U."/>
        </authorList>
    </citation>
    <scope>NUCLEOTIDE SEQUENCE [LARGE SCALE GENOMIC DNA]</scope>
    <source>
        <strain evidence="3">SCGC-AAA259D14</strain>
    </source>
</reference>
<dbReference type="EMBL" id="LHXL01000046">
    <property type="protein sequence ID" value="KXA89266.1"/>
    <property type="molecule type" value="Genomic_DNA"/>
</dbReference>
<sequence length="155" mass="17139">MVENEKILVGWDGSEKSRNALRYAIDEAKDKGLKSITAVHVEKGESARLRAMLKDYKIEVDRDILKNERSKIGSLLKEAESIGDEEGMKVEARVIKHGYGPAVDIVKFAEKNSFKHIIIGSHGRSGISRIALGSVARGIVEKAHCIVTVVRCSWP</sequence>
<organism evidence="3 4">
    <name type="scientific">candidate division MSBL1 archaeon SCGC-AAA259D14</name>
    <dbReference type="NCBI Taxonomy" id="1698261"/>
    <lineage>
        <taxon>Archaea</taxon>
        <taxon>Methanobacteriati</taxon>
        <taxon>Methanobacteriota</taxon>
        <taxon>candidate division MSBL1</taxon>
    </lineage>
</organism>
<dbReference type="Pfam" id="PF00582">
    <property type="entry name" value="Usp"/>
    <property type="match status" value="1"/>
</dbReference>
<keyword evidence="4" id="KW-1185">Reference proteome</keyword>